<evidence type="ECO:0000256" key="1">
    <source>
        <dbReference type="SAM" id="Phobius"/>
    </source>
</evidence>
<dbReference type="RefSeq" id="WP_062067382.1">
    <property type="nucleotide sequence ID" value="NZ_CP013264.1"/>
</dbReference>
<keyword evidence="1" id="KW-0812">Transmembrane</keyword>
<dbReference type="InterPro" id="IPR001466">
    <property type="entry name" value="Beta-lactam-related"/>
</dbReference>
<sequence>MMQGGGQSGGTFLPVVLSLLLVLLAYAAILFSGAFDPRQRLTVFMTRHGLTSVSIAYGDRDEIPRTLTIHSDPAKIYPYYSLSKPITAAMVMELANRHVLSLDEAVAGTSPRNLMHHAGGWDRAMAGDPVTQRQTNNRCVDIPPPPKQFEPGTRQAYSNIGYCILGALVERRSGLPFEDAARRLIPATRNMRYDGWLGPAGGWSGTAMTYWHFAAQPTNPRIMERPLYAGASYYGLGWKVSRGGLSHFGLFKDNYAIVLKRGRHVVVALFDGNPGDGQKALEEARPMLLSL</sequence>
<dbReference type="InterPro" id="IPR012338">
    <property type="entry name" value="Beta-lactam/transpept-like"/>
</dbReference>
<feature type="domain" description="Beta-lactamase-related" evidence="2">
    <location>
        <begin position="43"/>
        <end position="214"/>
    </location>
</feature>
<keyword evidence="1" id="KW-1133">Transmembrane helix</keyword>
<dbReference type="InterPro" id="IPR050789">
    <property type="entry name" value="Diverse_Enzym_Activities"/>
</dbReference>
<dbReference type="AlphaFoldDB" id="A0A0S3F2Y4"/>
<dbReference type="PANTHER" id="PTHR43283">
    <property type="entry name" value="BETA-LACTAMASE-RELATED"/>
    <property type="match status" value="1"/>
</dbReference>
<keyword evidence="4" id="KW-1185">Reference proteome</keyword>
<dbReference type="Gene3D" id="3.40.710.10">
    <property type="entry name" value="DD-peptidase/beta-lactamase superfamily"/>
    <property type="match status" value="1"/>
</dbReference>
<gene>
    <name evidence="3" type="ORF">ATN00_18205</name>
</gene>
<dbReference type="Proteomes" id="UP000056968">
    <property type="component" value="Chromosome"/>
</dbReference>
<feature type="transmembrane region" description="Helical" evidence="1">
    <location>
        <begin position="12"/>
        <end position="35"/>
    </location>
</feature>
<dbReference type="STRING" id="1332080.ATN00_18205"/>
<dbReference type="Pfam" id="PF00144">
    <property type="entry name" value="Beta-lactamase"/>
    <property type="match status" value="1"/>
</dbReference>
<evidence type="ECO:0000313" key="3">
    <source>
        <dbReference type="EMBL" id="ALR21938.1"/>
    </source>
</evidence>
<evidence type="ECO:0000313" key="4">
    <source>
        <dbReference type="Proteomes" id="UP000056968"/>
    </source>
</evidence>
<name>A0A0S3F2Y4_9SPHN</name>
<dbReference type="OrthoDB" id="9808046at2"/>
<proteinExistence type="predicted"/>
<reference evidence="3 4" key="1">
    <citation type="submission" date="2015-11" db="EMBL/GenBank/DDBJ databases">
        <title>A Two-component Flavoprotein Monooxygenase System MeaXY Responsible for para-Hydroxylation of 2-Methyl-6-ethylaniline and 2,6-Diethylaniline in Sphingobium baderi DE-13.</title>
        <authorList>
            <person name="Cheng M."/>
            <person name="Meng Q."/>
            <person name="Yang Y."/>
            <person name="Chu C."/>
            <person name="Yan X."/>
            <person name="He J."/>
            <person name="Li S."/>
        </authorList>
    </citation>
    <scope>NUCLEOTIDE SEQUENCE [LARGE SCALE GENOMIC DNA]</scope>
    <source>
        <strain evidence="3 4">DE-13</strain>
    </source>
</reference>
<keyword evidence="1" id="KW-0472">Membrane</keyword>
<evidence type="ECO:0000259" key="2">
    <source>
        <dbReference type="Pfam" id="PF00144"/>
    </source>
</evidence>
<accession>A0A0S3F2Y4</accession>
<dbReference type="KEGG" id="sbd:ATN00_18205"/>
<organism evidence="3 4">
    <name type="scientific">Sphingobium baderi</name>
    <dbReference type="NCBI Taxonomy" id="1332080"/>
    <lineage>
        <taxon>Bacteria</taxon>
        <taxon>Pseudomonadati</taxon>
        <taxon>Pseudomonadota</taxon>
        <taxon>Alphaproteobacteria</taxon>
        <taxon>Sphingomonadales</taxon>
        <taxon>Sphingomonadaceae</taxon>
        <taxon>Sphingobium</taxon>
    </lineage>
</organism>
<dbReference type="PANTHER" id="PTHR43283:SF3">
    <property type="entry name" value="BETA-LACTAMASE FAMILY PROTEIN (AFU_ORTHOLOGUE AFUA_5G07500)"/>
    <property type="match status" value="1"/>
</dbReference>
<protein>
    <recommendedName>
        <fullName evidence="2">Beta-lactamase-related domain-containing protein</fullName>
    </recommendedName>
</protein>
<dbReference type="SUPFAM" id="SSF56601">
    <property type="entry name" value="beta-lactamase/transpeptidase-like"/>
    <property type="match status" value="1"/>
</dbReference>
<dbReference type="EMBL" id="CP013264">
    <property type="protein sequence ID" value="ALR21938.1"/>
    <property type="molecule type" value="Genomic_DNA"/>
</dbReference>